<name>A0A2V1GYH7_9GAMM</name>
<dbReference type="Proteomes" id="UP000244906">
    <property type="component" value="Unassembled WGS sequence"/>
</dbReference>
<evidence type="ECO:0000259" key="1">
    <source>
        <dbReference type="Pfam" id="PF13751"/>
    </source>
</evidence>
<gene>
    <name evidence="2" type="ORF">DC094_02020</name>
</gene>
<evidence type="ECO:0000313" key="3">
    <source>
        <dbReference type="Proteomes" id="UP000244906"/>
    </source>
</evidence>
<dbReference type="EMBL" id="QDDL01000001">
    <property type="protein sequence ID" value="PVZ71826.1"/>
    <property type="molecule type" value="Genomic_DNA"/>
</dbReference>
<reference evidence="2 3" key="1">
    <citation type="submission" date="2018-04" db="EMBL/GenBank/DDBJ databases">
        <title>Thalassorhabdus spongiae gen. nov., sp. nov., isolated from a marine sponge in South-West Iceland.</title>
        <authorList>
            <person name="Knobloch S."/>
            <person name="Daussin A."/>
            <person name="Johannsson R."/>
            <person name="Marteinsson V.T."/>
        </authorList>
    </citation>
    <scope>NUCLEOTIDE SEQUENCE [LARGE SCALE GENOMIC DNA]</scope>
    <source>
        <strain evidence="2 3">Hp12</strain>
    </source>
</reference>
<protein>
    <recommendedName>
        <fullName evidence="1">Transposase DDE domain-containing protein</fullName>
    </recommendedName>
</protein>
<dbReference type="OrthoDB" id="9182628at2"/>
<dbReference type="InterPro" id="IPR025668">
    <property type="entry name" value="Tnp_DDE_dom"/>
</dbReference>
<dbReference type="AlphaFoldDB" id="A0A2V1GYH7"/>
<evidence type="ECO:0000313" key="2">
    <source>
        <dbReference type="EMBL" id="PVZ71826.1"/>
    </source>
</evidence>
<accession>A0A2V1GYH7</accession>
<organism evidence="2 3">
    <name type="scientific">Pelagibaculum spongiae</name>
    <dbReference type="NCBI Taxonomy" id="2080658"/>
    <lineage>
        <taxon>Bacteria</taxon>
        <taxon>Pseudomonadati</taxon>
        <taxon>Pseudomonadota</taxon>
        <taxon>Gammaproteobacteria</taxon>
        <taxon>Oceanospirillales</taxon>
        <taxon>Pelagibaculum</taxon>
    </lineage>
</organism>
<sequence>MDLVEPPFGNINTTKGLRQFSLRGKAKVNAQWLMFCMVHNIEKIQRYGQAV</sequence>
<proteinExistence type="predicted"/>
<keyword evidence="3" id="KW-1185">Reference proteome</keyword>
<feature type="domain" description="Transposase DDE" evidence="1">
    <location>
        <begin position="4"/>
        <end position="44"/>
    </location>
</feature>
<dbReference type="Pfam" id="PF13751">
    <property type="entry name" value="DDE_Tnp_1_6"/>
    <property type="match status" value="1"/>
</dbReference>
<comment type="caution">
    <text evidence="2">The sequence shown here is derived from an EMBL/GenBank/DDBJ whole genome shotgun (WGS) entry which is preliminary data.</text>
</comment>